<dbReference type="AlphaFoldDB" id="A0A402A3T2"/>
<comment type="similarity">
    <text evidence="1">Belongs to the FAH family.</text>
</comment>
<evidence type="ECO:0000256" key="1">
    <source>
        <dbReference type="ARBA" id="ARBA00010211"/>
    </source>
</evidence>
<gene>
    <name evidence="4" type="ORF">KTT_36630</name>
</gene>
<dbReference type="EMBL" id="BIFR01000001">
    <property type="protein sequence ID" value="GCE13804.1"/>
    <property type="molecule type" value="Genomic_DNA"/>
</dbReference>
<dbReference type="GO" id="GO:0016853">
    <property type="term" value="F:isomerase activity"/>
    <property type="evidence" value="ECO:0007669"/>
    <property type="project" value="UniProtKB-ARBA"/>
</dbReference>
<organism evidence="4 5">
    <name type="scientific">Tengunoibacter tsumagoiensis</name>
    <dbReference type="NCBI Taxonomy" id="2014871"/>
    <lineage>
        <taxon>Bacteria</taxon>
        <taxon>Bacillati</taxon>
        <taxon>Chloroflexota</taxon>
        <taxon>Ktedonobacteria</taxon>
        <taxon>Ktedonobacterales</taxon>
        <taxon>Dictyobacteraceae</taxon>
        <taxon>Tengunoibacter</taxon>
    </lineage>
</organism>
<dbReference type="RefSeq" id="WP_126581301.1">
    <property type="nucleotide sequence ID" value="NZ_BIFR01000001.1"/>
</dbReference>
<evidence type="ECO:0000256" key="2">
    <source>
        <dbReference type="ARBA" id="ARBA00022723"/>
    </source>
</evidence>
<name>A0A402A3T2_9CHLR</name>
<dbReference type="GO" id="GO:0046872">
    <property type="term" value="F:metal ion binding"/>
    <property type="evidence" value="ECO:0007669"/>
    <property type="project" value="UniProtKB-KW"/>
</dbReference>
<evidence type="ECO:0000259" key="3">
    <source>
        <dbReference type="Pfam" id="PF01557"/>
    </source>
</evidence>
<keyword evidence="2" id="KW-0479">Metal-binding</keyword>
<dbReference type="PANTHER" id="PTHR42796">
    <property type="entry name" value="FUMARYLACETOACETATE HYDROLASE DOMAIN-CONTAINING PROTEIN 2A-RELATED"/>
    <property type="match status" value="1"/>
</dbReference>
<dbReference type="Gene3D" id="3.90.850.10">
    <property type="entry name" value="Fumarylacetoacetase-like, C-terminal domain"/>
    <property type="match status" value="1"/>
</dbReference>
<comment type="caution">
    <text evidence="4">The sequence shown here is derived from an EMBL/GenBank/DDBJ whole genome shotgun (WGS) entry which is preliminary data.</text>
</comment>
<sequence>MRLITYRTAPDAPWQAGFELEGRIIAASAVYLYGEQAPTVKTLLEAGQAALEKVLAHAHQLFEASEQEFASVDEVELGAPIPDPDKIICVGLNYADHAEESQLAIPQVPVLFPKYRNSLTGPFSQIILPGFSTEIDYEAELAVIIGQTCKDVSEAEALQYVAGYTIMNDVSARDWQMRTSQWMPGKAIDTFGPMGPGIVPASEIQNPQQLRVWTRINGETVQNGTTEQMIFSVARCIAFISTFMTLVPGDIISTGTPAGVGFARKPPIYLKAGDLVEVEIERVGTIRNPVVSREY</sequence>
<dbReference type="InterPro" id="IPR036663">
    <property type="entry name" value="Fumarylacetoacetase_C_sf"/>
</dbReference>
<protein>
    <recommendedName>
        <fullName evidence="3">Fumarylacetoacetase-like C-terminal domain-containing protein</fullName>
    </recommendedName>
</protein>
<dbReference type="FunFam" id="3.90.850.10:FF:000002">
    <property type="entry name" value="2-hydroxyhepta-2,4-diene-1,7-dioate isomerase"/>
    <property type="match status" value="1"/>
</dbReference>
<dbReference type="InterPro" id="IPR051121">
    <property type="entry name" value="FAH"/>
</dbReference>
<feature type="domain" description="Fumarylacetoacetase-like C-terminal" evidence="3">
    <location>
        <begin position="86"/>
        <end position="291"/>
    </location>
</feature>
<evidence type="ECO:0000313" key="4">
    <source>
        <dbReference type="EMBL" id="GCE13804.1"/>
    </source>
</evidence>
<dbReference type="SUPFAM" id="SSF56529">
    <property type="entry name" value="FAH"/>
    <property type="match status" value="1"/>
</dbReference>
<proteinExistence type="inferred from homology"/>
<reference evidence="5" key="1">
    <citation type="submission" date="2018-12" db="EMBL/GenBank/DDBJ databases">
        <title>Tengunoibacter tsumagoiensis gen. nov., sp. nov., Dictyobacter kobayashii sp. nov., D. alpinus sp. nov., and D. joshuensis sp. nov. and description of Dictyobacteraceae fam. nov. within the order Ktedonobacterales isolated from Tengu-no-mugimeshi.</title>
        <authorList>
            <person name="Wang C.M."/>
            <person name="Zheng Y."/>
            <person name="Sakai Y."/>
            <person name="Toyoda A."/>
            <person name="Minakuchi Y."/>
            <person name="Abe K."/>
            <person name="Yokota A."/>
            <person name="Yabe S."/>
        </authorList>
    </citation>
    <scope>NUCLEOTIDE SEQUENCE [LARGE SCALE GENOMIC DNA]</scope>
    <source>
        <strain evidence="5">Uno3</strain>
    </source>
</reference>
<dbReference type="GO" id="GO:0019752">
    <property type="term" value="P:carboxylic acid metabolic process"/>
    <property type="evidence" value="ECO:0007669"/>
    <property type="project" value="UniProtKB-ARBA"/>
</dbReference>
<keyword evidence="5" id="KW-1185">Reference proteome</keyword>
<accession>A0A402A3T2</accession>
<dbReference type="Proteomes" id="UP000287352">
    <property type="component" value="Unassembled WGS sequence"/>
</dbReference>
<dbReference type="InterPro" id="IPR011234">
    <property type="entry name" value="Fumarylacetoacetase-like_C"/>
</dbReference>
<dbReference type="OrthoDB" id="9805307at2"/>
<evidence type="ECO:0000313" key="5">
    <source>
        <dbReference type="Proteomes" id="UP000287352"/>
    </source>
</evidence>
<dbReference type="PANTHER" id="PTHR42796:SF4">
    <property type="entry name" value="FUMARYLACETOACETATE HYDROLASE DOMAIN-CONTAINING PROTEIN 2A"/>
    <property type="match status" value="1"/>
</dbReference>
<dbReference type="Pfam" id="PF01557">
    <property type="entry name" value="FAA_hydrolase"/>
    <property type="match status" value="1"/>
</dbReference>